<keyword evidence="1" id="KW-1185">Reference proteome</keyword>
<gene>
    <name evidence="2" type="primary">LOC141424273</name>
</gene>
<protein>
    <submittedName>
        <fullName evidence="2">Taste receptor type 2 member 13-like</fullName>
    </submittedName>
</protein>
<dbReference type="Proteomes" id="UP001732720">
    <property type="component" value="Chromosome 6"/>
</dbReference>
<accession>A0AC58MX02</accession>
<evidence type="ECO:0000313" key="1">
    <source>
        <dbReference type="Proteomes" id="UP001732720"/>
    </source>
</evidence>
<sequence length="303" mass="35110">MRRALQNIFSIITVTEFIFGNLSNGFIILMNFIDLVNKRKLSSVEQIVMILAISRVSVIWKITASWFHTVHYSVSLVSGTEIRIITFTWIITNHLSLWFATILSILYLLKVATFSRPAFLYLKWRVRKVTLIMLLGNLVLLILNMIDVDIHIEDLIHRLVRNTTWSSEISKLGKFSMQVRLKMTLFSLIPFTLALISCLLLIISLWKHLQKMQLTSNGHRDPRTKAHTNALKIVISFLLLYATYFLTYFISWVSKVHENKLAQMFCFTLGLLYPSSHSFILILGNSKLRQAFLLVLKQMRCGI</sequence>
<evidence type="ECO:0000313" key="2">
    <source>
        <dbReference type="RefSeq" id="XP_073933936.1"/>
    </source>
</evidence>
<dbReference type="RefSeq" id="XP_073933936.1">
    <property type="nucleotide sequence ID" value="XM_074077835.1"/>
</dbReference>
<organism evidence="1 2">
    <name type="scientific">Castor canadensis</name>
    <name type="common">American beaver</name>
    <dbReference type="NCBI Taxonomy" id="51338"/>
    <lineage>
        <taxon>Eukaryota</taxon>
        <taxon>Metazoa</taxon>
        <taxon>Chordata</taxon>
        <taxon>Craniata</taxon>
        <taxon>Vertebrata</taxon>
        <taxon>Euteleostomi</taxon>
        <taxon>Mammalia</taxon>
        <taxon>Eutheria</taxon>
        <taxon>Euarchontoglires</taxon>
        <taxon>Glires</taxon>
        <taxon>Rodentia</taxon>
        <taxon>Castorimorpha</taxon>
        <taxon>Castoridae</taxon>
        <taxon>Castor</taxon>
    </lineage>
</organism>
<name>A0AC58MX02_CASCN</name>
<reference evidence="2" key="1">
    <citation type="submission" date="2025-08" db="UniProtKB">
        <authorList>
            <consortium name="RefSeq"/>
        </authorList>
    </citation>
    <scope>IDENTIFICATION</scope>
</reference>
<proteinExistence type="predicted"/>